<dbReference type="PANTHER" id="PTHR24353">
    <property type="entry name" value="CYCLIC NUCLEOTIDE-DEPENDENT PROTEIN KINASE"/>
    <property type="match status" value="1"/>
</dbReference>
<dbReference type="GO" id="GO:0004691">
    <property type="term" value="F:cAMP-dependent protein kinase activity"/>
    <property type="evidence" value="ECO:0007669"/>
    <property type="project" value="TreeGrafter"/>
</dbReference>
<dbReference type="PRINTS" id="PR00103">
    <property type="entry name" value="CAMPKINASE"/>
</dbReference>
<dbReference type="FunFam" id="1.10.510.10:FF:000210">
    <property type="entry name" value="Non-specific serine/threonine protein kinase"/>
    <property type="match status" value="1"/>
</dbReference>
<comment type="caution">
    <text evidence="19">The sequence shown here is derived from an EMBL/GenBank/DDBJ whole genome shotgun (WGS) entry which is preliminary data.</text>
</comment>
<dbReference type="SMART" id="SM00100">
    <property type="entry name" value="cNMP"/>
    <property type="match status" value="3"/>
</dbReference>
<feature type="domain" description="Protein kinase" evidence="16">
    <location>
        <begin position="381"/>
        <end position="638"/>
    </location>
</feature>
<dbReference type="GO" id="GO:0005952">
    <property type="term" value="C:cAMP-dependent protein kinase complex"/>
    <property type="evidence" value="ECO:0007669"/>
    <property type="project" value="TreeGrafter"/>
</dbReference>
<dbReference type="PANTHER" id="PTHR24353:SF37">
    <property type="entry name" value="CAMP-DEPENDENT PROTEIN KINASE CATALYTIC SUBUNIT PRKX"/>
    <property type="match status" value="1"/>
</dbReference>
<evidence type="ECO:0000256" key="11">
    <source>
        <dbReference type="ARBA" id="ARBA00022992"/>
    </source>
</evidence>
<comment type="catalytic activity">
    <reaction evidence="14">
        <text>L-seryl-[protein] + ATP = O-phospho-L-seryl-[protein] + ADP + H(+)</text>
        <dbReference type="Rhea" id="RHEA:17989"/>
        <dbReference type="Rhea" id="RHEA-COMP:9863"/>
        <dbReference type="Rhea" id="RHEA-COMP:11604"/>
        <dbReference type="ChEBI" id="CHEBI:15378"/>
        <dbReference type="ChEBI" id="CHEBI:29999"/>
        <dbReference type="ChEBI" id="CHEBI:30616"/>
        <dbReference type="ChEBI" id="CHEBI:83421"/>
        <dbReference type="ChEBI" id="CHEBI:456216"/>
        <dbReference type="EC" id="2.7.11.12"/>
    </reaction>
</comment>
<keyword evidence="20" id="KW-1185">Reference proteome</keyword>
<dbReference type="EC" id="2.7.11.12" evidence="3"/>
<dbReference type="PROSITE" id="PS50011">
    <property type="entry name" value="PROTEIN_KINASE_DOM"/>
    <property type="match status" value="1"/>
</dbReference>
<evidence type="ECO:0000256" key="13">
    <source>
        <dbReference type="ARBA" id="ARBA00047298"/>
    </source>
</evidence>
<dbReference type="CDD" id="cd00038">
    <property type="entry name" value="CAP_ED"/>
    <property type="match status" value="3"/>
</dbReference>
<dbReference type="PROSITE" id="PS50042">
    <property type="entry name" value="CNMP_BINDING_3"/>
    <property type="match status" value="3"/>
</dbReference>
<comment type="similarity">
    <text evidence="2">Belongs to the protein kinase superfamily. AGC Ser/Thr protein kinase family. cGMP subfamily.</text>
</comment>
<feature type="domain" description="Cyclic nucleotide-binding" evidence="17">
    <location>
        <begin position="1"/>
        <end position="115"/>
    </location>
</feature>
<evidence type="ECO:0000256" key="15">
    <source>
        <dbReference type="PROSITE-ProRule" id="PRU10141"/>
    </source>
</evidence>
<feature type="domain" description="AGC-kinase C-terminal" evidence="18">
    <location>
        <begin position="639"/>
        <end position="696"/>
    </location>
</feature>
<dbReference type="Proteomes" id="UP000037460">
    <property type="component" value="Unassembled WGS sequence"/>
</dbReference>
<proteinExistence type="inferred from homology"/>
<dbReference type="PROSITE" id="PS00108">
    <property type="entry name" value="PROTEIN_KINASE_ST"/>
    <property type="match status" value="1"/>
</dbReference>
<dbReference type="Gene3D" id="2.60.120.10">
    <property type="entry name" value="Jelly Rolls"/>
    <property type="match status" value="3"/>
</dbReference>
<dbReference type="Gene3D" id="1.10.510.10">
    <property type="entry name" value="Transferase(Phosphotransferase) domain 1"/>
    <property type="match status" value="1"/>
</dbReference>
<dbReference type="SMART" id="SM00133">
    <property type="entry name" value="S_TK_X"/>
    <property type="match status" value="1"/>
</dbReference>
<dbReference type="InterPro" id="IPR011009">
    <property type="entry name" value="Kinase-like_dom_sf"/>
</dbReference>
<dbReference type="InterPro" id="IPR008271">
    <property type="entry name" value="Ser/Thr_kinase_AS"/>
</dbReference>
<evidence type="ECO:0000259" key="18">
    <source>
        <dbReference type="PROSITE" id="PS51285"/>
    </source>
</evidence>
<evidence type="ECO:0000256" key="8">
    <source>
        <dbReference type="ARBA" id="ARBA00022777"/>
    </source>
</evidence>
<comment type="cofactor">
    <cofactor evidence="1">
        <name>Mg(2+)</name>
        <dbReference type="ChEBI" id="CHEBI:18420"/>
    </cofactor>
</comment>
<comment type="catalytic activity">
    <reaction evidence="13">
        <text>L-threonyl-[protein] + ATP = O-phospho-L-threonyl-[protein] + ADP + H(+)</text>
        <dbReference type="Rhea" id="RHEA:46608"/>
        <dbReference type="Rhea" id="RHEA-COMP:11060"/>
        <dbReference type="Rhea" id="RHEA-COMP:11605"/>
        <dbReference type="ChEBI" id="CHEBI:15378"/>
        <dbReference type="ChEBI" id="CHEBI:30013"/>
        <dbReference type="ChEBI" id="CHEBI:30616"/>
        <dbReference type="ChEBI" id="CHEBI:61977"/>
        <dbReference type="ChEBI" id="CHEBI:456216"/>
        <dbReference type="EC" id="2.7.11.12"/>
    </reaction>
</comment>
<evidence type="ECO:0000256" key="12">
    <source>
        <dbReference type="ARBA" id="ARBA00024113"/>
    </source>
</evidence>
<keyword evidence="6" id="KW-0808">Transferase</keyword>
<feature type="domain" description="Cyclic nucleotide-binding" evidence="17">
    <location>
        <begin position="243"/>
        <end position="367"/>
    </location>
</feature>
<dbReference type="GO" id="GO:0030553">
    <property type="term" value="F:cGMP binding"/>
    <property type="evidence" value="ECO:0007669"/>
    <property type="project" value="UniProtKB-KW"/>
</dbReference>
<accession>A0A0M0LQQ3</accession>
<dbReference type="Pfam" id="PF00069">
    <property type="entry name" value="Pkinase"/>
    <property type="match status" value="1"/>
</dbReference>
<name>A0A0M0LQQ3_9EUKA</name>
<keyword evidence="10" id="KW-0460">Magnesium</keyword>
<organism evidence="19 20">
    <name type="scientific">Chrysochromulina tobinii</name>
    <dbReference type="NCBI Taxonomy" id="1460289"/>
    <lineage>
        <taxon>Eukaryota</taxon>
        <taxon>Haptista</taxon>
        <taxon>Haptophyta</taxon>
        <taxon>Prymnesiophyceae</taxon>
        <taxon>Prymnesiales</taxon>
        <taxon>Chrysochromulinaceae</taxon>
        <taxon>Chrysochromulina</taxon>
    </lineage>
</organism>
<dbReference type="AlphaFoldDB" id="A0A0M0LQQ3"/>
<feature type="binding site" evidence="15">
    <location>
        <position position="413"/>
    </location>
    <ligand>
        <name>ATP</name>
        <dbReference type="ChEBI" id="CHEBI:30616"/>
    </ligand>
</feature>
<evidence type="ECO:0000259" key="16">
    <source>
        <dbReference type="PROSITE" id="PS50011"/>
    </source>
</evidence>
<dbReference type="GO" id="GO:0004692">
    <property type="term" value="F:cGMP-dependent protein kinase activity"/>
    <property type="evidence" value="ECO:0007669"/>
    <property type="project" value="UniProtKB-EC"/>
</dbReference>
<dbReference type="InterPro" id="IPR000961">
    <property type="entry name" value="AGC-kinase_C"/>
</dbReference>
<feature type="domain" description="Cyclic nucleotide-binding" evidence="17">
    <location>
        <begin position="118"/>
        <end position="223"/>
    </location>
</feature>
<gene>
    <name evidence="19" type="ORF">Ctob_013626</name>
</gene>
<dbReference type="EMBL" id="JWZX01000251">
    <property type="protein sequence ID" value="KOO53390.1"/>
    <property type="molecule type" value="Genomic_DNA"/>
</dbReference>
<protein>
    <recommendedName>
        <fullName evidence="12">cGMP-dependent protein kinase</fullName>
        <ecNumber evidence="3">2.7.11.12</ecNumber>
    </recommendedName>
</protein>
<evidence type="ECO:0000259" key="17">
    <source>
        <dbReference type="PROSITE" id="PS50042"/>
    </source>
</evidence>
<keyword evidence="8 19" id="KW-0418">Kinase</keyword>
<sequence length="712" mass="78509">MTEQVVVAGQVVIAQGDQGDHFYTVHSGIFEAFDAVKCTVLQTLGCPSSELRSAGHAEPSRCFGELALMYDAPRACSVRALTDGVLFVLERRAFRLLVMEHNSNQKHGLERHLATVPILRELQPKQLSMLAEALEVGNTFSDGEYILEVGATADALFLLLAGEVVCHREGGDKELLRLRPGAFFGESALSGVEAKRLANVVAVGEVRVAKLKTKDLQQMVGSSGVDVLLQRNFNRKVLDSVEMLALLDEGEKEYLLDALQDVSFEAGHTVIEQGMVGTDLYIIKSGSVQVLQANGVGGASGERKLINTLSSGTYFGERALLMAEPCIASVVTAEATKLMTLNKEAFERVLGPLQELLTRRVKEREAQAKRRTCSPMEFNELHPLAVLGEGSFGRVRLVKHPSPPPTGRPFALKSMHKGLLLKLRQVEHVINEKRVLASCNHPFILRLEAVFVTPGQVHMLLEVALGGELFTLLRQNGRLDAHQALLYTAMVTSAFSYLHARQIAHRDLKPENLLFDAQGYLKLVDFGFAKVIKDRTWTLCGTPEYLAPEILSNQGHSWAVDWWTLGILLYEMLVGEPPFVADTPVETYKKIVSGKYKTPSALPHTTKDFMARLLAHSPALRLGCTRGGPKEVSTHPFFGNLSFQGLQARKIAMPFVPPLIGPLDTSNFDEYPEEDENANVWAAYDDANFEPQWLAEFSTGTLLLTTEREAEI</sequence>
<dbReference type="Pfam" id="PF00027">
    <property type="entry name" value="cNMP_binding"/>
    <property type="match status" value="3"/>
</dbReference>
<evidence type="ECO:0000256" key="2">
    <source>
        <dbReference type="ARBA" id="ARBA00006352"/>
    </source>
</evidence>
<evidence type="ECO:0000256" key="1">
    <source>
        <dbReference type="ARBA" id="ARBA00001946"/>
    </source>
</evidence>
<evidence type="ECO:0000256" key="9">
    <source>
        <dbReference type="ARBA" id="ARBA00022840"/>
    </source>
</evidence>
<evidence type="ECO:0000313" key="19">
    <source>
        <dbReference type="EMBL" id="KOO53390.1"/>
    </source>
</evidence>
<dbReference type="PROSITE" id="PS00107">
    <property type="entry name" value="PROTEIN_KINASE_ATP"/>
    <property type="match status" value="1"/>
</dbReference>
<evidence type="ECO:0000256" key="7">
    <source>
        <dbReference type="ARBA" id="ARBA00022741"/>
    </source>
</evidence>
<dbReference type="SMART" id="SM00220">
    <property type="entry name" value="S_TKc"/>
    <property type="match status" value="1"/>
</dbReference>
<dbReference type="InterPro" id="IPR000595">
    <property type="entry name" value="cNMP-bd_dom"/>
</dbReference>
<evidence type="ECO:0000256" key="5">
    <source>
        <dbReference type="ARBA" id="ARBA00022535"/>
    </source>
</evidence>
<dbReference type="Gene3D" id="3.30.200.20">
    <property type="entry name" value="Phosphorylase Kinase, domain 1"/>
    <property type="match status" value="1"/>
</dbReference>
<dbReference type="SUPFAM" id="SSF51206">
    <property type="entry name" value="cAMP-binding domain-like"/>
    <property type="match status" value="3"/>
</dbReference>
<reference evidence="20" key="1">
    <citation type="journal article" date="2015" name="PLoS Genet.">
        <title>Genome Sequence and Transcriptome Analyses of Chrysochromulina tobin: Metabolic Tools for Enhanced Algal Fitness in the Prominent Order Prymnesiales (Haptophyceae).</title>
        <authorList>
            <person name="Hovde B.T."/>
            <person name="Deodato C.R."/>
            <person name="Hunsperger H.M."/>
            <person name="Ryken S.A."/>
            <person name="Yost W."/>
            <person name="Jha R.K."/>
            <person name="Patterson J."/>
            <person name="Monnat R.J. Jr."/>
            <person name="Barlow S.B."/>
            <person name="Starkenburg S.R."/>
            <person name="Cattolico R.A."/>
        </authorList>
    </citation>
    <scope>NUCLEOTIDE SEQUENCE</scope>
    <source>
        <strain evidence="20">CCMP291</strain>
    </source>
</reference>
<dbReference type="OrthoDB" id="63267at2759"/>
<dbReference type="InterPro" id="IPR000719">
    <property type="entry name" value="Prot_kinase_dom"/>
</dbReference>
<evidence type="ECO:0000256" key="10">
    <source>
        <dbReference type="ARBA" id="ARBA00022842"/>
    </source>
</evidence>
<keyword evidence="9 15" id="KW-0067">ATP-binding</keyword>
<dbReference type="InterPro" id="IPR017441">
    <property type="entry name" value="Protein_kinase_ATP_BS"/>
</dbReference>
<evidence type="ECO:0000313" key="20">
    <source>
        <dbReference type="Proteomes" id="UP000037460"/>
    </source>
</evidence>
<dbReference type="InterPro" id="IPR014710">
    <property type="entry name" value="RmlC-like_jellyroll"/>
</dbReference>
<evidence type="ECO:0000256" key="3">
    <source>
        <dbReference type="ARBA" id="ARBA00012428"/>
    </source>
</evidence>
<keyword evidence="11" id="KW-0142">cGMP-binding</keyword>
<evidence type="ECO:0000256" key="14">
    <source>
        <dbReference type="ARBA" id="ARBA00047462"/>
    </source>
</evidence>
<keyword evidence="5" id="KW-0140">cGMP</keyword>
<dbReference type="InterPro" id="IPR018490">
    <property type="entry name" value="cNMP-bd_dom_sf"/>
</dbReference>
<evidence type="ECO:0000256" key="6">
    <source>
        <dbReference type="ARBA" id="ARBA00022679"/>
    </source>
</evidence>
<keyword evidence="4" id="KW-0723">Serine/threonine-protein kinase</keyword>
<dbReference type="PROSITE" id="PS51285">
    <property type="entry name" value="AGC_KINASE_CTER"/>
    <property type="match status" value="1"/>
</dbReference>
<evidence type="ECO:0000256" key="4">
    <source>
        <dbReference type="ARBA" id="ARBA00022527"/>
    </source>
</evidence>
<dbReference type="SUPFAM" id="SSF56112">
    <property type="entry name" value="Protein kinase-like (PK-like)"/>
    <property type="match status" value="1"/>
</dbReference>
<dbReference type="GO" id="GO:0005524">
    <property type="term" value="F:ATP binding"/>
    <property type="evidence" value="ECO:0007669"/>
    <property type="project" value="UniProtKB-UniRule"/>
</dbReference>
<keyword evidence="7 15" id="KW-0547">Nucleotide-binding</keyword>